<accession>A0A8H6M2H0</accession>
<evidence type="ECO:0000313" key="2">
    <source>
        <dbReference type="EMBL" id="KAF6750799.1"/>
    </source>
</evidence>
<comment type="caution">
    <text evidence="2">The sequence shown here is derived from an EMBL/GenBank/DDBJ whole genome shotgun (WGS) entry which is preliminary data.</text>
</comment>
<proteinExistence type="predicted"/>
<feature type="compositionally biased region" description="Basic and acidic residues" evidence="1">
    <location>
        <begin position="71"/>
        <end position="80"/>
    </location>
</feature>
<dbReference type="EMBL" id="JACGCI010000054">
    <property type="protein sequence ID" value="KAF6750799.1"/>
    <property type="molecule type" value="Genomic_DNA"/>
</dbReference>
<evidence type="ECO:0000313" key="3">
    <source>
        <dbReference type="Proteomes" id="UP000521943"/>
    </source>
</evidence>
<reference evidence="2 3" key="1">
    <citation type="submission" date="2020-07" db="EMBL/GenBank/DDBJ databases">
        <title>Comparative genomics of pyrophilous fungi reveals a link between fire events and developmental genes.</title>
        <authorList>
            <consortium name="DOE Joint Genome Institute"/>
            <person name="Steindorff A.S."/>
            <person name="Carver A."/>
            <person name="Calhoun S."/>
            <person name="Stillman K."/>
            <person name="Liu H."/>
            <person name="Lipzen A."/>
            <person name="Pangilinan J."/>
            <person name="Labutti K."/>
            <person name="Bruns T.D."/>
            <person name="Grigoriev I.V."/>
        </authorList>
    </citation>
    <scope>NUCLEOTIDE SEQUENCE [LARGE SCALE GENOMIC DNA]</scope>
    <source>
        <strain evidence="2 3">CBS 144469</strain>
    </source>
</reference>
<name>A0A8H6M2H0_9AGAR</name>
<feature type="compositionally biased region" description="Gly residues" evidence="1">
    <location>
        <begin position="37"/>
        <end position="46"/>
    </location>
</feature>
<sequence>MSASLNVSLFLLCQTRDVWKLLPSIVLHDDNDDEEVVGGGRGCRGGGRQDPRRLPSSAQASLPSDTSDCSGSRRSDDVRRRAQHGRAYSWTVPFSDACSSRFLQRALWTVEVMVDVVGEARWTWTWWRVPRNVVGHKGDVPAQTAVIEAAAHSALLSATRNR</sequence>
<evidence type="ECO:0000256" key="1">
    <source>
        <dbReference type="SAM" id="MobiDB-lite"/>
    </source>
</evidence>
<dbReference type="Proteomes" id="UP000521943">
    <property type="component" value="Unassembled WGS sequence"/>
</dbReference>
<feature type="region of interest" description="Disordered" evidence="1">
    <location>
        <begin position="35"/>
        <end position="80"/>
    </location>
</feature>
<organism evidence="2 3">
    <name type="scientific">Ephemerocybe angulata</name>
    <dbReference type="NCBI Taxonomy" id="980116"/>
    <lineage>
        <taxon>Eukaryota</taxon>
        <taxon>Fungi</taxon>
        <taxon>Dikarya</taxon>
        <taxon>Basidiomycota</taxon>
        <taxon>Agaricomycotina</taxon>
        <taxon>Agaricomycetes</taxon>
        <taxon>Agaricomycetidae</taxon>
        <taxon>Agaricales</taxon>
        <taxon>Agaricineae</taxon>
        <taxon>Psathyrellaceae</taxon>
        <taxon>Ephemerocybe</taxon>
    </lineage>
</organism>
<protein>
    <submittedName>
        <fullName evidence="2">Uncharacterized protein</fullName>
    </submittedName>
</protein>
<dbReference type="AlphaFoldDB" id="A0A8H6M2H0"/>
<keyword evidence="3" id="KW-1185">Reference proteome</keyword>
<gene>
    <name evidence="2" type="ORF">DFP72DRAFT_505144</name>
</gene>